<gene>
    <name evidence="2" type="ORF">J2Z44_001428</name>
</gene>
<dbReference type="Gene3D" id="3.30.200.150">
    <property type="match status" value="1"/>
</dbReference>
<proteinExistence type="predicted"/>
<dbReference type="Proteomes" id="UP001519308">
    <property type="component" value="Unassembled WGS sequence"/>
</dbReference>
<organism evidence="2 3">
    <name type="scientific">Clostridium punense</name>
    <dbReference type="NCBI Taxonomy" id="1054297"/>
    <lineage>
        <taxon>Bacteria</taxon>
        <taxon>Bacillati</taxon>
        <taxon>Bacillota</taxon>
        <taxon>Clostridia</taxon>
        <taxon>Eubacteriales</taxon>
        <taxon>Clostridiaceae</taxon>
        <taxon>Clostridium</taxon>
    </lineage>
</organism>
<dbReference type="InterPro" id="IPR002575">
    <property type="entry name" value="Aminoglycoside_PTrfase"/>
</dbReference>
<dbReference type="InterPro" id="IPR051678">
    <property type="entry name" value="AGP_Transferase"/>
</dbReference>
<dbReference type="InterPro" id="IPR011009">
    <property type="entry name" value="Kinase-like_dom_sf"/>
</dbReference>
<feature type="domain" description="Aminoglycoside phosphotransferase" evidence="1">
    <location>
        <begin position="59"/>
        <end position="263"/>
    </location>
</feature>
<dbReference type="Gene3D" id="3.90.1200.10">
    <property type="match status" value="1"/>
</dbReference>
<dbReference type="RefSeq" id="WP_021283554.1">
    <property type="nucleotide sequence ID" value="NZ_JAGGLL010000009.1"/>
</dbReference>
<dbReference type="PANTHER" id="PTHR21310:SF15">
    <property type="entry name" value="AMINOGLYCOSIDE PHOSPHOTRANSFERASE DOMAIN-CONTAINING PROTEIN"/>
    <property type="match status" value="1"/>
</dbReference>
<evidence type="ECO:0000313" key="3">
    <source>
        <dbReference type="Proteomes" id="UP001519308"/>
    </source>
</evidence>
<protein>
    <submittedName>
        <fullName evidence="2">Aminoglycoside phosphotransferase</fullName>
    </submittedName>
</protein>
<reference evidence="2 3" key="1">
    <citation type="submission" date="2021-03" db="EMBL/GenBank/DDBJ databases">
        <title>Genomic Encyclopedia of Type Strains, Phase IV (KMG-IV): sequencing the most valuable type-strain genomes for metagenomic binning, comparative biology and taxonomic classification.</title>
        <authorList>
            <person name="Goeker M."/>
        </authorList>
    </citation>
    <scope>NUCLEOTIDE SEQUENCE [LARGE SCALE GENOMIC DNA]</scope>
    <source>
        <strain evidence="2 3">DSM 28650</strain>
    </source>
</reference>
<dbReference type="PANTHER" id="PTHR21310">
    <property type="entry name" value="AMINOGLYCOSIDE PHOSPHOTRANSFERASE-RELATED-RELATED"/>
    <property type="match status" value="1"/>
</dbReference>
<accession>A0ABS4K1I2</accession>
<dbReference type="Pfam" id="PF01636">
    <property type="entry name" value="APH"/>
    <property type="match status" value="1"/>
</dbReference>
<comment type="caution">
    <text evidence="2">The sequence shown here is derived from an EMBL/GenBank/DDBJ whole genome shotgun (WGS) entry which is preliminary data.</text>
</comment>
<keyword evidence="3" id="KW-1185">Reference proteome</keyword>
<dbReference type="SUPFAM" id="SSF56112">
    <property type="entry name" value="Protein kinase-like (PK-like)"/>
    <property type="match status" value="1"/>
</dbReference>
<evidence type="ECO:0000259" key="1">
    <source>
        <dbReference type="Pfam" id="PF01636"/>
    </source>
</evidence>
<dbReference type="EMBL" id="JAGGLL010000009">
    <property type="protein sequence ID" value="MBP2021632.1"/>
    <property type="molecule type" value="Genomic_DNA"/>
</dbReference>
<name>A0ABS4K1I2_9CLOT</name>
<sequence length="311" mass="36647">MLNYTDEQVKDIVTEILKEEVHVIPVGNHELKRHLVYVVESKGKIIGVFKLYYRKNRWNREVATLRFFQHRNIKAPTILNLGKLQDGTEWLFMSHIEGETLSKVKDEISEENLKEIYADIGKELGKIHSLETFDFFGDWDEYGNSIENIKNFSIYFEKRVGIIFKELFDQHLEEEQLHRKAGELLKTMLPILDEVKEAHLSNGDFGERNILVKKEAGLWKFSGLIDFEHCVPKDRDSEIINCYYSLLEENPNLAESFKNGYEQYMSFNPNLEKKRALYEIYSGLDICSWAKIQAPDYYWEGIKILKKYIRG</sequence>
<evidence type="ECO:0000313" key="2">
    <source>
        <dbReference type="EMBL" id="MBP2021632.1"/>
    </source>
</evidence>